<gene>
    <name evidence="1" type="ORF">Q6237_23140</name>
</gene>
<dbReference type="InterPro" id="IPR022789">
    <property type="entry name" value="ParD"/>
</dbReference>
<name>A0ABU0VR10_9GAMM</name>
<proteinExistence type="predicted"/>
<evidence type="ECO:0000313" key="2">
    <source>
        <dbReference type="Proteomes" id="UP001177872"/>
    </source>
</evidence>
<dbReference type="InterPro" id="IPR038296">
    <property type="entry name" value="ParD_sf"/>
</dbReference>
<organism evidence="1 2">
    <name type="scientific">Serratia ureilytica</name>
    <dbReference type="NCBI Taxonomy" id="300181"/>
    <lineage>
        <taxon>Bacteria</taxon>
        <taxon>Pseudomonadati</taxon>
        <taxon>Pseudomonadota</taxon>
        <taxon>Gammaproteobacteria</taxon>
        <taxon>Enterobacterales</taxon>
        <taxon>Yersiniaceae</taxon>
        <taxon>Serratia</taxon>
    </lineage>
</organism>
<reference evidence="1" key="1">
    <citation type="submission" date="2023-07" db="EMBL/GenBank/DDBJ databases">
        <title>In vitro acaricidal activity of Serratia ureilytica strains isolated from Mimosa pudica nodules againts the dust mite Tyrophagus putrescentiae.</title>
        <authorList>
            <person name="Wong-Villareal A."/>
            <person name="Cerqueda-Garcia D."/>
        </authorList>
    </citation>
    <scope>NUCLEOTIDE SEQUENCE</scope>
    <source>
        <strain evidence="1">UTS2</strain>
    </source>
</reference>
<keyword evidence="2" id="KW-1185">Reference proteome</keyword>
<dbReference type="Gene3D" id="6.10.10.120">
    <property type="entry name" value="Antitoxin ParD1-like"/>
    <property type="match status" value="1"/>
</dbReference>
<protein>
    <submittedName>
        <fullName evidence="1">Type II toxin-antitoxin system ParD family antitoxin</fullName>
    </submittedName>
</protein>
<accession>A0ABU0VR10</accession>
<evidence type="ECO:0000313" key="1">
    <source>
        <dbReference type="EMBL" id="MDQ1863880.1"/>
    </source>
</evidence>
<dbReference type="Pfam" id="PF03693">
    <property type="entry name" value="ParD_antitoxin"/>
    <property type="match status" value="1"/>
</dbReference>
<sequence>MNRPRREDRICLRSWGQSKVLRDALRLMETREQRIQSVREMVLAGVNAPVSHRTMEDIFAAATKDANV</sequence>
<dbReference type="EMBL" id="JAVCZN010000014">
    <property type="protein sequence ID" value="MDQ1863880.1"/>
    <property type="molecule type" value="Genomic_DNA"/>
</dbReference>
<dbReference type="Proteomes" id="UP001177872">
    <property type="component" value="Unassembled WGS sequence"/>
</dbReference>
<comment type="caution">
    <text evidence="1">The sequence shown here is derived from an EMBL/GenBank/DDBJ whole genome shotgun (WGS) entry which is preliminary data.</text>
</comment>